<name>A0A0F9LZ80_9ZZZZ</name>
<accession>A0A0F9LZ80</accession>
<dbReference type="EMBL" id="LAZR01005584">
    <property type="protein sequence ID" value="KKM98738.1"/>
    <property type="molecule type" value="Genomic_DNA"/>
</dbReference>
<protein>
    <submittedName>
        <fullName evidence="1">Uncharacterized protein</fullName>
    </submittedName>
</protein>
<sequence length="178" mass="20480">MEAKTWEDMVMSPEKRRAINDEMPSDAKYGDVFEAIAKAQAEITWKARDPEIKEAFKAGQEAEKAHWAREIERQLHDAYEGGLLEVVEWVKNNITIPYPVGSVGYIRWQAKLKEWGIEDWEQGSEETRESLAKGHGITFPTGEEAINWLTDGGREMDIREEIGNVFVLFYYKNGVIEL</sequence>
<reference evidence="1" key="1">
    <citation type="journal article" date="2015" name="Nature">
        <title>Complex archaea that bridge the gap between prokaryotes and eukaryotes.</title>
        <authorList>
            <person name="Spang A."/>
            <person name="Saw J.H."/>
            <person name="Jorgensen S.L."/>
            <person name="Zaremba-Niedzwiedzka K."/>
            <person name="Martijn J."/>
            <person name="Lind A.E."/>
            <person name="van Eijk R."/>
            <person name="Schleper C."/>
            <person name="Guy L."/>
            <person name="Ettema T.J."/>
        </authorList>
    </citation>
    <scope>NUCLEOTIDE SEQUENCE</scope>
</reference>
<evidence type="ECO:0000313" key="1">
    <source>
        <dbReference type="EMBL" id="KKM98738.1"/>
    </source>
</evidence>
<organism evidence="1">
    <name type="scientific">marine sediment metagenome</name>
    <dbReference type="NCBI Taxonomy" id="412755"/>
    <lineage>
        <taxon>unclassified sequences</taxon>
        <taxon>metagenomes</taxon>
        <taxon>ecological metagenomes</taxon>
    </lineage>
</organism>
<comment type="caution">
    <text evidence="1">The sequence shown here is derived from an EMBL/GenBank/DDBJ whole genome shotgun (WGS) entry which is preliminary data.</text>
</comment>
<proteinExistence type="predicted"/>
<gene>
    <name evidence="1" type="ORF">LCGC14_1154840</name>
</gene>
<dbReference type="AlphaFoldDB" id="A0A0F9LZ80"/>